<feature type="transmembrane region" description="Helical" evidence="1">
    <location>
        <begin position="204"/>
        <end position="223"/>
    </location>
</feature>
<proteinExistence type="predicted"/>
<reference evidence="2" key="1">
    <citation type="submission" date="2020-08" db="EMBL/GenBank/DDBJ databases">
        <title>Genome public.</title>
        <authorList>
            <person name="Liu C."/>
            <person name="Sun Q."/>
        </authorList>
    </citation>
    <scope>NUCLEOTIDE SEQUENCE</scope>
    <source>
        <strain evidence="2">BX8</strain>
    </source>
</reference>
<evidence type="ECO:0000313" key="3">
    <source>
        <dbReference type="Proteomes" id="UP000659630"/>
    </source>
</evidence>
<organism evidence="2 3">
    <name type="scientific">Anaerofilum hominis</name>
    <dbReference type="NCBI Taxonomy" id="2763016"/>
    <lineage>
        <taxon>Bacteria</taxon>
        <taxon>Bacillati</taxon>
        <taxon>Bacillota</taxon>
        <taxon>Clostridia</taxon>
        <taxon>Eubacteriales</taxon>
        <taxon>Oscillospiraceae</taxon>
        <taxon>Anaerofilum</taxon>
    </lineage>
</organism>
<keyword evidence="1" id="KW-0472">Membrane</keyword>
<evidence type="ECO:0008006" key="4">
    <source>
        <dbReference type="Google" id="ProtNLM"/>
    </source>
</evidence>
<evidence type="ECO:0000313" key="2">
    <source>
        <dbReference type="EMBL" id="MBC5580623.1"/>
    </source>
</evidence>
<protein>
    <recommendedName>
        <fullName evidence="4">Glycosyltransferase RgtA/B/C/D-like domain-containing protein</fullName>
    </recommendedName>
</protein>
<keyword evidence="1" id="KW-1133">Transmembrane helix</keyword>
<dbReference type="AlphaFoldDB" id="A0A923I5E0"/>
<feature type="transmembrane region" description="Helical" evidence="1">
    <location>
        <begin position="266"/>
        <end position="287"/>
    </location>
</feature>
<feature type="transmembrane region" description="Helical" evidence="1">
    <location>
        <begin position="12"/>
        <end position="31"/>
    </location>
</feature>
<dbReference type="RefSeq" id="WP_186886962.1">
    <property type="nucleotide sequence ID" value="NZ_JACONZ010000001.1"/>
</dbReference>
<feature type="transmembrane region" description="Helical" evidence="1">
    <location>
        <begin position="440"/>
        <end position="465"/>
    </location>
</feature>
<dbReference type="EMBL" id="JACONZ010000001">
    <property type="protein sequence ID" value="MBC5580623.1"/>
    <property type="molecule type" value="Genomic_DNA"/>
</dbReference>
<feature type="transmembrane region" description="Helical" evidence="1">
    <location>
        <begin position="37"/>
        <end position="56"/>
    </location>
</feature>
<gene>
    <name evidence="2" type="ORF">H8S23_03805</name>
</gene>
<evidence type="ECO:0000256" key="1">
    <source>
        <dbReference type="SAM" id="Phobius"/>
    </source>
</evidence>
<feature type="transmembrane region" description="Helical" evidence="1">
    <location>
        <begin position="382"/>
        <end position="403"/>
    </location>
</feature>
<feature type="transmembrane region" description="Helical" evidence="1">
    <location>
        <begin position="179"/>
        <end position="198"/>
    </location>
</feature>
<sequence>MFPSSKRSQFWTFFLCFFAAAALLCTGLLLYRTGLRGESVTAVFYAAMLFLALCYFSANDTRAYFCLIVLISAFCLVYISTGDIFSVVDEAAHYYNIHYILASGHLPNMNIDPAYYEAVQPPVYYWVCSLLCLPISDKLTRIFLLRGFSFLLWWGCVYLTLCVLRLLEREQVISIRPARDLALLLLFWATPGTLVRFSTVSNEALAVLFSTAALFFMINFLFYHSSFRSLILSVLFISLSCLTKITALFLLAPLLCILLSLRKGKLFFPCLAAVLLALIPWFCYNWYLYGAFTGTAQHLSYVLPLVNPSAAPVRLLPGLMSFLSSYFYPTEAAANGWILLLLRSSGFLAFLALLALSFPTFLYGIRLLKGRFEESKEGRRSVIFLFAALAVAGNLTVLIFGTLTSRVDVLLGRYFYHSALPLTLLCALGQEKLSQKLSSFLRAGICSFVAVLQVNVLQQFFLAFLSR</sequence>
<feature type="transmembrane region" description="Helical" evidence="1">
    <location>
        <begin position="63"/>
        <end position="81"/>
    </location>
</feature>
<feature type="transmembrane region" description="Helical" evidence="1">
    <location>
        <begin position="299"/>
        <end position="317"/>
    </location>
</feature>
<comment type="caution">
    <text evidence="2">The sequence shown here is derived from an EMBL/GenBank/DDBJ whole genome shotgun (WGS) entry which is preliminary data.</text>
</comment>
<name>A0A923I5E0_9FIRM</name>
<dbReference type="Proteomes" id="UP000659630">
    <property type="component" value="Unassembled WGS sequence"/>
</dbReference>
<accession>A0A923I5E0</accession>
<keyword evidence="3" id="KW-1185">Reference proteome</keyword>
<feature type="transmembrane region" description="Helical" evidence="1">
    <location>
        <begin position="230"/>
        <end position="260"/>
    </location>
</feature>
<keyword evidence="1" id="KW-0812">Transmembrane</keyword>
<feature type="transmembrane region" description="Helical" evidence="1">
    <location>
        <begin position="337"/>
        <end position="362"/>
    </location>
</feature>
<feature type="transmembrane region" description="Helical" evidence="1">
    <location>
        <begin position="143"/>
        <end position="167"/>
    </location>
</feature>